<dbReference type="InterPro" id="IPR050186">
    <property type="entry name" value="TPT_transporter"/>
</dbReference>
<keyword evidence="4" id="KW-0472">Membrane</keyword>
<evidence type="ECO:0000256" key="2">
    <source>
        <dbReference type="ARBA" id="ARBA00022692"/>
    </source>
</evidence>
<name>A0AAD3XQ02_NEPGR</name>
<keyword evidence="5" id="KW-0732">Signal</keyword>
<accession>A0AAD3XQ02</accession>
<dbReference type="PANTHER" id="PTHR11132">
    <property type="entry name" value="SOLUTE CARRIER FAMILY 35"/>
    <property type="match status" value="1"/>
</dbReference>
<protein>
    <submittedName>
        <fullName evidence="6">Uncharacterized protein</fullName>
    </submittedName>
</protein>
<evidence type="ECO:0000313" key="7">
    <source>
        <dbReference type="Proteomes" id="UP001279734"/>
    </source>
</evidence>
<dbReference type="GO" id="GO:0016020">
    <property type="term" value="C:membrane"/>
    <property type="evidence" value="ECO:0007669"/>
    <property type="project" value="UniProtKB-SubCell"/>
</dbReference>
<evidence type="ECO:0000256" key="4">
    <source>
        <dbReference type="ARBA" id="ARBA00023136"/>
    </source>
</evidence>
<dbReference type="EMBL" id="BSYO01000012">
    <property type="protein sequence ID" value="GMH12449.1"/>
    <property type="molecule type" value="Genomic_DNA"/>
</dbReference>
<gene>
    <name evidence="6" type="ORF">Nepgr_014290</name>
</gene>
<comment type="caution">
    <text evidence="6">The sequence shown here is derived from an EMBL/GenBank/DDBJ whole genome shotgun (WGS) entry which is preliminary data.</text>
</comment>
<sequence length="155" mass="16874">MVSILLGVAIAAYGEARFDVWGAILRLGAVAFEATRVVLSQILQTSQGVQLNPITSLYYVASCCLVSLSVALLFVEFPILREKSGFHFDFRDTVTPVNLIGHTAAFIDGACYNNSKLQALEAKDLQKAFHVHEEESGKLLKLEGKSIGKKGESQD</sequence>
<feature type="chain" id="PRO_5042230239" evidence="5">
    <location>
        <begin position="17"/>
        <end position="155"/>
    </location>
</feature>
<keyword evidence="2" id="KW-0812">Transmembrane</keyword>
<evidence type="ECO:0000256" key="5">
    <source>
        <dbReference type="SAM" id="SignalP"/>
    </source>
</evidence>
<evidence type="ECO:0000313" key="6">
    <source>
        <dbReference type="EMBL" id="GMH12449.1"/>
    </source>
</evidence>
<keyword evidence="7" id="KW-1185">Reference proteome</keyword>
<reference evidence="6" key="1">
    <citation type="submission" date="2023-05" db="EMBL/GenBank/DDBJ databases">
        <title>Nepenthes gracilis genome sequencing.</title>
        <authorList>
            <person name="Fukushima K."/>
        </authorList>
    </citation>
    <scope>NUCLEOTIDE SEQUENCE</scope>
    <source>
        <strain evidence="6">SING2019-196</strain>
    </source>
</reference>
<dbReference type="AlphaFoldDB" id="A0AAD3XQ02"/>
<evidence type="ECO:0000256" key="3">
    <source>
        <dbReference type="ARBA" id="ARBA00022989"/>
    </source>
</evidence>
<feature type="signal peptide" evidence="5">
    <location>
        <begin position="1"/>
        <end position="16"/>
    </location>
</feature>
<organism evidence="6 7">
    <name type="scientific">Nepenthes gracilis</name>
    <name type="common">Slender pitcher plant</name>
    <dbReference type="NCBI Taxonomy" id="150966"/>
    <lineage>
        <taxon>Eukaryota</taxon>
        <taxon>Viridiplantae</taxon>
        <taxon>Streptophyta</taxon>
        <taxon>Embryophyta</taxon>
        <taxon>Tracheophyta</taxon>
        <taxon>Spermatophyta</taxon>
        <taxon>Magnoliopsida</taxon>
        <taxon>eudicotyledons</taxon>
        <taxon>Gunneridae</taxon>
        <taxon>Pentapetalae</taxon>
        <taxon>Caryophyllales</taxon>
        <taxon>Nepenthaceae</taxon>
        <taxon>Nepenthes</taxon>
    </lineage>
</organism>
<dbReference type="Proteomes" id="UP001279734">
    <property type="component" value="Unassembled WGS sequence"/>
</dbReference>
<keyword evidence="3" id="KW-1133">Transmembrane helix</keyword>
<proteinExistence type="predicted"/>
<evidence type="ECO:0000256" key="1">
    <source>
        <dbReference type="ARBA" id="ARBA00004141"/>
    </source>
</evidence>
<comment type="subcellular location">
    <subcellularLocation>
        <location evidence="1">Membrane</location>
        <topology evidence="1">Multi-pass membrane protein</topology>
    </subcellularLocation>
</comment>